<sequence>MKKIIVILFLISIFFLSFLPVKDTDFGWHYRCGREFFTKKNLCLKNTFSYFLPNYQSANPHFLYDIGLALVYDHFGFNGLSVLYSLLMLAAAYLFIYFTSFSWLGIISFYLLFFLSLTVFGLGLRSQITSYLFFLLTLFILEKSEKKASFLFLLPLVFLIWVNTHIGFFLGPIIFFFYLINKLFKNNFSFSLSKFPLIIFIISLIATLINPFGFRVYFEIFNHLTSPMGHMIAEWVSPIWWQTGLIIFFTASIIFLFLKKRSLSLFQILLLLFFSLLALKERRNLPFFYTVFFYLLLKNKIFNNKITVFIDNLYLILFPLLITCVLFFLIINLPQTLTFNSSWNKYCSEGPNIYPCQAIKDYLPLSGNIFAMYEWGGFLIWQKPEIKVFVDGRMPAWKDEEGRSPYQVFLDIIQTQPGWNEKLNQLKTNFLLITNGTFLDLLLREKASQYDWQEKYRDINMVIYKNLTKKN</sequence>
<dbReference type="EMBL" id="PCRE01000005">
    <property type="protein sequence ID" value="PIP15332.1"/>
    <property type="molecule type" value="Genomic_DNA"/>
</dbReference>
<keyword evidence="1" id="KW-0812">Transmembrane</keyword>
<reference evidence="2 3" key="1">
    <citation type="submission" date="2017-09" db="EMBL/GenBank/DDBJ databases">
        <title>Depth-based differentiation of microbial function through sediment-hosted aquifers and enrichment of novel symbionts in the deep terrestrial subsurface.</title>
        <authorList>
            <person name="Probst A.J."/>
            <person name="Ladd B."/>
            <person name="Jarett J.K."/>
            <person name="Geller-Mcgrath D.E."/>
            <person name="Sieber C.M."/>
            <person name="Emerson J.B."/>
            <person name="Anantharaman K."/>
            <person name="Thomas B.C."/>
            <person name="Malmstrom R."/>
            <person name="Stieglmeier M."/>
            <person name="Klingl A."/>
            <person name="Woyke T."/>
            <person name="Ryan C.M."/>
            <person name="Banfield J.F."/>
        </authorList>
    </citation>
    <scope>NUCLEOTIDE SEQUENCE [LARGE SCALE GENOMIC DNA]</scope>
    <source>
        <strain evidence="2">CG23_combo_of_CG06-09_8_20_14_all_35_49</strain>
    </source>
</reference>
<comment type="caution">
    <text evidence="2">The sequence shown here is derived from an EMBL/GenBank/DDBJ whole genome shotgun (WGS) entry which is preliminary data.</text>
</comment>
<keyword evidence="1" id="KW-1133">Transmembrane helix</keyword>
<organism evidence="2 3">
    <name type="scientific">Candidatus Roizmanbacteria bacterium CG23_combo_of_CG06-09_8_20_14_all_35_49</name>
    <dbReference type="NCBI Taxonomy" id="1974863"/>
    <lineage>
        <taxon>Bacteria</taxon>
        <taxon>Candidatus Roizmaniibacteriota</taxon>
    </lineage>
</organism>
<evidence type="ECO:0000256" key="1">
    <source>
        <dbReference type="SAM" id="Phobius"/>
    </source>
</evidence>
<protein>
    <recommendedName>
        <fullName evidence="4">Glycosyltransferase RgtA/B/C/D-like domain-containing protein</fullName>
    </recommendedName>
</protein>
<dbReference type="Proteomes" id="UP000231025">
    <property type="component" value="Unassembled WGS sequence"/>
</dbReference>
<feature type="transmembrane region" description="Helical" evidence="1">
    <location>
        <begin position="103"/>
        <end position="122"/>
    </location>
</feature>
<dbReference type="AlphaFoldDB" id="A0A2G9Y7W8"/>
<feature type="transmembrane region" description="Helical" evidence="1">
    <location>
        <begin position="263"/>
        <end position="279"/>
    </location>
</feature>
<keyword evidence="1" id="KW-0472">Membrane</keyword>
<gene>
    <name evidence="2" type="ORF">COX47_00325</name>
</gene>
<evidence type="ECO:0008006" key="4">
    <source>
        <dbReference type="Google" id="ProtNLM"/>
    </source>
</evidence>
<feature type="transmembrane region" description="Helical" evidence="1">
    <location>
        <begin position="75"/>
        <end position="96"/>
    </location>
</feature>
<feature type="transmembrane region" description="Helical" evidence="1">
    <location>
        <begin position="286"/>
        <end position="302"/>
    </location>
</feature>
<name>A0A2G9Y7W8_9BACT</name>
<feature type="transmembrane region" description="Helical" evidence="1">
    <location>
        <begin position="314"/>
        <end position="333"/>
    </location>
</feature>
<evidence type="ECO:0000313" key="3">
    <source>
        <dbReference type="Proteomes" id="UP000231025"/>
    </source>
</evidence>
<feature type="transmembrane region" description="Helical" evidence="1">
    <location>
        <begin position="239"/>
        <end position="257"/>
    </location>
</feature>
<feature type="transmembrane region" description="Helical" evidence="1">
    <location>
        <begin position="195"/>
        <end position="218"/>
    </location>
</feature>
<proteinExistence type="predicted"/>
<feature type="transmembrane region" description="Helical" evidence="1">
    <location>
        <begin position="151"/>
        <end position="180"/>
    </location>
</feature>
<evidence type="ECO:0000313" key="2">
    <source>
        <dbReference type="EMBL" id="PIP15332.1"/>
    </source>
</evidence>
<accession>A0A2G9Y7W8</accession>
<feature type="transmembrane region" description="Helical" evidence="1">
    <location>
        <begin position="128"/>
        <end position="144"/>
    </location>
</feature>